<accession>A0A1E1KGF9</accession>
<organism evidence="1 2">
    <name type="scientific">Rhynchosporium agropyri</name>
    <dbReference type="NCBI Taxonomy" id="914238"/>
    <lineage>
        <taxon>Eukaryota</taxon>
        <taxon>Fungi</taxon>
        <taxon>Dikarya</taxon>
        <taxon>Ascomycota</taxon>
        <taxon>Pezizomycotina</taxon>
        <taxon>Leotiomycetes</taxon>
        <taxon>Helotiales</taxon>
        <taxon>Ploettnerulaceae</taxon>
        <taxon>Rhynchosporium</taxon>
    </lineage>
</organism>
<dbReference type="Proteomes" id="UP000178912">
    <property type="component" value="Unassembled WGS sequence"/>
</dbReference>
<protein>
    <submittedName>
        <fullName evidence="1">Uncharacterized protein</fullName>
    </submittedName>
</protein>
<keyword evidence="2" id="KW-1185">Reference proteome</keyword>
<dbReference type="EMBL" id="FJUX01000030">
    <property type="protein sequence ID" value="CZS97117.1"/>
    <property type="molecule type" value="Genomic_DNA"/>
</dbReference>
<evidence type="ECO:0000313" key="1">
    <source>
        <dbReference type="EMBL" id="CZS97117.1"/>
    </source>
</evidence>
<name>A0A1E1KGF9_9HELO</name>
<proteinExistence type="predicted"/>
<dbReference type="AlphaFoldDB" id="A0A1E1KGF9"/>
<sequence length="100" mass="11659">MPEKKPNSKFSRIPETPACVYKPAVALPQISKEGRFYIMCTYHFVEWNCCGKRRPRRRGHDLCRRGRDCRDTADFVKVAKGKCNVCSDRLEDEEEESSED</sequence>
<gene>
    <name evidence="1" type="ORF">RAG0_06248</name>
</gene>
<evidence type="ECO:0000313" key="2">
    <source>
        <dbReference type="Proteomes" id="UP000178912"/>
    </source>
</evidence>
<reference evidence="2" key="1">
    <citation type="submission" date="2016-03" db="EMBL/GenBank/DDBJ databases">
        <authorList>
            <person name="Guldener U."/>
        </authorList>
    </citation>
    <scope>NUCLEOTIDE SEQUENCE [LARGE SCALE GENOMIC DNA]</scope>
    <source>
        <strain evidence="2">04CH-RAC-A.6.1</strain>
    </source>
</reference>